<dbReference type="AlphaFoldDB" id="A0A812GE25"/>
<name>A0A812GE25_9DINO</name>
<proteinExistence type="predicted"/>
<reference evidence="1" key="1">
    <citation type="submission" date="2021-02" db="EMBL/GenBank/DDBJ databases">
        <authorList>
            <person name="Dougan E. K."/>
            <person name="Rhodes N."/>
            <person name="Thang M."/>
            <person name="Chan C."/>
        </authorList>
    </citation>
    <scope>NUCLEOTIDE SEQUENCE</scope>
</reference>
<accession>A0A812GE25</accession>
<dbReference type="OrthoDB" id="418467at2759"/>
<dbReference type="EMBL" id="CAJNDS010000011">
    <property type="protein sequence ID" value="CAE6916039.1"/>
    <property type="molecule type" value="Genomic_DNA"/>
</dbReference>
<comment type="caution">
    <text evidence="1">The sequence shown here is derived from an EMBL/GenBank/DDBJ whole genome shotgun (WGS) entry which is preliminary data.</text>
</comment>
<protein>
    <submittedName>
        <fullName evidence="1">Uncharacterized protein</fullName>
    </submittedName>
</protein>
<organism evidence="1 2">
    <name type="scientific">Symbiodinium natans</name>
    <dbReference type="NCBI Taxonomy" id="878477"/>
    <lineage>
        <taxon>Eukaryota</taxon>
        <taxon>Sar</taxon>
        <taxon>Alveolata</taxon>
        <taxon>Dinophyceae</taxon>
        <taxon>Suessiales</taxon>
        <taxon>Symbiodiniaceae</taxon>
        <taxon>Symbiodinium</taxon>
    </lineage>
</organism>
<gene>
    <name evidence="1" type="ORF">SNAT2548_LOCUS283</name>
</gene>
<keyword evidence="2" id="KW-1185">Reference proteome</keyword>
<evidence type="ECO:0000313" key="1">
    <source>
        <dbReference type="EMBL" id="CAE6916039.1"/>
    </source>
</evidence>
<dbReference type="Proteomes" id="UP000604046">
    <property type="component" value="Unassembled WGS sequence"/>
</dbReference>
<evidence type="ECO:0000313" key="2">
    <source>
        <dbReference type="Proteomes" id="UP000604046"/>
    </source>
</evidence>
<sequence length="90" mass="10293">MPEAGPSYYDEFYGRMSGNKWRAKWWNPASGLPQQPERRATIQADIAQLVASGQPKEEIYRAIRQAYDVNGNFLDEEDDDHDKSDSGLSR</sequence>